<reference evidence="12" key="1">
    <citation type="journal article" date="2019" name="Int. J. Syst. Evol. Microbiol.">
        <title>The Global Catalogue of Microorganisms (GCM) 10K type strain sequencing project: providing services to taxonomists for standard genome sequencing and annotation.</title>
        <authorList>
            <consortium name="The Broad Institute Genomics Platform"/>
            <consortium name="The Broad Institute Genome Sequencing Center for Infectious Disease"/>
            <person name="Wu L."/>
            <person name="Ma J."/>
        </authorList>
    </citation>
    <scope>NUCLEOTIDE SEQUENCE [LARGE SCALE GENOMIC DNA]</scope>
    <source>
        <strain evidence="12">TISTR 2466</strain>
    </source>
</reference>
<dbReference type="InterPro" id="IPR057336">
    <property type="entry name" value="GerAC_N"/>
</dbReference>
<evidence type="ECO:0000256" key="4">
    <source>
        <dbReference type="ARBA" id="ARBA00022729"/>
    </source>
</evidence>
<protein>
    <submittedName>
        <fullName evidence="11">Ger(X)C family spore germination protein</fullName>
    </submittedName>
</protein>
<name>A0ABW5RX95_9BACL</name>
<dbReference type="NCBIfam" id="TIGR02887">
    <property type="entry name" value="spore_ger_x_C"/>
    <property type="match status" value="1"/>
</dbReference>
<dbReference type="PROSITE" id="PS51257">
    <property type="entry name" value="PROKAR_LIPOPROTEIN"/>
    <property type="match status" value="1"/>
</dbReference>
<dbReference type="PANTHER" id="PTHR35789">
    <property type="entry name" value="SPORE GERMINATION PROTEIN B3"/>
    <property type="match status" value="1"/>
</dbReference>
<dbReference type="Pfam" id="PF25198">
    <property type="entry name" value="Spore_GerAC_N"/>
    <property type="match status" value="1"/>
</dbReference>
<evidence type="ECO:0000256" key="1">
    <source>
        <dbReference type="ARBA" id="ARBA00004635"/>
    </source>
</evidence>
<evidence type="ECO:0000256" key="6">
    <source>
        <dbReference type="ARBA" id="ARBA00023139"/>
    </source>
</evidence>
<dbReference type="InterPro" id="IPR008844">
    <property type="entry name" value="Spore_GerAC-like"/>
</dbReference>
<keyword evidence="6" id="KW-0564">Palmitate</keyword>
<dbReference type="Gene3D" id="3.30.300.210">
    <property type="entry name" value="Nutrient germinant receptor protein C, domain 3"/>
    <property type="match status" value="1"/>
</dbReference>
<keyword evidence="5" id="KW-0472">Membrane</keyword>
<dbReference type="EMBL" id="JBHUMQ010000001">
    <property type="protein sequence ID" value="MFD2692091.1"/>
    <property type="molecule type" value="Genomic_DNA"/>
</dbReference>
<comment type="similarity">
    <text evidence="2">Belongs to the GerABKC lipoprotein family.</text>
</comment>
<evidence type="ECO:0000313" key="12">
    <source>
        <dbReference type="Proteomes" id="UP001597399"/>
    </source>
</evidence>
<dbReference type="RefSeq" id="WP_253059028.1">
    <property type="nucleotide sequence ID" value="NZ_JAMXWM010000003.1"/>
</dbReference>
<organism evidence="11 12">
    <name type="scientific">Sporolactobacillus shoreicorticis</name>
    <dbReference type="NCBI Taxonomy" id="1923877"/>
    <lineage>
        <taxon>Bacteria</taxon>
        <taxon>Bacillati</taxon>
        <taxon>Bacillota</taxon>
        <taxon>Bacilli</taxon>
        <taxon>Bacillales</taxon>
        <taxon>Sporolactobacillaceae</taxon>
        <taxon>Sporolactobacillus</taxon>
    </lineage>
</organism>
<dbReference type="PANTHER" id="PTHR35789:SF1">
    <property type="entry name" value="SPORE GERMINATION PROTEIN B3"/>
    <property type="match status" value="1"/>
</dbReference>
<feature type="domain" description="Spore germination protein N-terminal" evidence="10">
    <location>
        <begin position="24"/>
        <end position="198"/>
    </location>
</feature>
<feature type="domain" description="Spore germination GerAC-like C-terminal" evidence="9">
    <location>
        <begin position="207"/>
        <end position="367"/>
    </location>
</feature>
<feature type="signal peptide" evidence="8">
    <location>
        <begin position="1"/>
        <end position="22"/>
    </location>
</feature>
<comment type="subcellular location">
    <subcellularLocation>
        <location evidence="1">Membrane</location>
        <topology evidence="1">Lipid-anchor</topology>
    </subcellularLocation>
</comment>
<keyword evidence="3" id="KW-0309">Germination</keyword>
<evidence type="ECO:0000259" key="10">
    <source>
        <dbReference type="Pfam" id="PF25198"/>
    </source>
</evidence>
<evidence type="ECO:0000256" key="2">
    <source>
        <dbReference type="ARBA" id="ARBA00007886"/>
    </source>
</evidence>
<evidence type="ECO:0000256" key="5">
    <source>
        <dbReference type="ARBA" id="ARBA00023136"/>
    </source>
</evidence>
<sequence length="376" mass="42120">MKRLISLISCILFLALSGCVQPSIIDDILMAEAEGLDYLGDNKVLGTITVPNYVTGGVSGSGGGGLPATAAMMSSASAITYDGKSLVEKLQVKGQKAIRVGKLRVMLLNKAYLQHGIRKLIEFRNQDPDVGRDLYLIMVDGSTKELLEGTYQTQIPISRYIYDLIFHNQEKNFPLSNMKIFMYKYYGAHMNAYMPIIKKQGKHIVLTGYALIENNRYAGTVMGDNANFIFKSLLETVNLGYYDYEYKPGQHFVLEDIQSTISYKVKNGNGAEPKITAQVKMSGNVRQGNPEIKTKNYYTKMKKKLQNHLENRMENMVAAFQKKGVDPIGLGDIARSYTRHFNDSSWEDHYPNAQFRAHVSIDINETGSSEMHDSSS</sequence>
<dbReference type="Proteomes" id="UP001597399">
    <property type="component" value="Unassembled WGS sequence"/>
</dbReference>
<proteinExistence type="inferred from homology"/>
<dbReference type="InterPro" id="IPR038501">
    <property type="entry name" value="Spore_GerAC_C_sf"/>
</dbReference>
<dbReference type="InterPro" id="IPR046953">
    <property type="entry name" value="Spore_GerAC-like_C"/>
</dbReference>
<keyword evidence="12" id="KW-1185">Reference proteome</keyword>
<gene>
    <name evidence="11" type="ORF">ACFSUE_00315</name>
</gene>
<evidence type="ECO:0000256" key="7">
    <source>
        <dbReference type="ARBA" id="ARBA00023288"/>
    </source>
</evidence>
<keyword evidence="7" id="KW-0449">Lipoprotein</keyword>
<evidence type="ECO:0000259" key="9">
    <source>
        <dbReference type="Pfam" id="PF05504"/>
    </source>
</evidence>
<comment type="caution">
    <text evidence="11">The sequence shown here is derived from an EMBL/GenBank/DDBJ whole genome shotgun (WGS) entry which is preliminary data.</text>
</comment>
<evidence type="ECO:0000256" key="3">
    <source>
        <dbReference type="ARBA" id="ARBA00022544"/>
    </source>
</evidence>
<feature type="chain" id="PRO_5045851830" evidence="8">
    <location>
        <begin position="23"/>
        <end position="376"/>
    </location>
</feature>
<evidence type="ECO:0000256" key="8">
    <source>
        <dbReference type="SAM" id="SignalP"/>
    </source>
</evidence>
<dbReference type="Pfam" id="PF05504">
    <property type="entry name" value="Spore_GerAC"/>
    <property type="match status" value="1"/>
</dbReference>
<keyword evidence="4 8" id="KW-0732">Signal</keyword>
<evidence type="ECO:0000313" key="11">
    <source>
        <dbReference type="EMBL" id="MFD2692091.1"/>
    </source>
</evidence>
<accession>A0ABW5RX95</accession>